<feature type="compositionally biased region" description="Basic residues" evidence="4">
    <location>
        <begin position="116"/>
        <end position="140"/>
    </location>
</feature>
<dbReference type="EMBL" id="OE181822">
    <property type="protein sequence ID" value="CAD7573774.1"/>
    <property type="molecule type" value="Genomic_DNA"/>
</dbReference>
<evidence type="ECO:0000313" key="5">
    <source>
        <dbReference type="EMBL" id="CAD7573774.1"/>
    </source>
</evidence>
<comment type="similarity">
    <text evidence="1">Belongs to the FSIP1 family.</text>
</comment>
<name>A0A7R9J6U5_TIMCA</name>
<dbReference type="InterPro" id="IPR026246">
    <property type="entry name" value="Fsip1"/>
</dbReference>
<evidence type="ECO:0000256" key="1">
    <source>
        <dbReference type="ARBA" id="ARBA00010495"/>
    </source>
</evidence>
<reference evidence="5" key="1">
    <citation type="submission" date="2020-11" db="EMBL/GenBank/DDBJ databases">
        <authorList>
            <person name="Tran Van P."/>
        </authorList>
    </citation>
    <scope>NUCLEOTIDE SEQUENCE</scope>
</reference>
<proteinExistence type="inferred from homology"/>
<feature type="region of interest" description="Disordered" evidence="4">
    <location>
        <begin position="229"/>
        <end position="264"/>
    </location>
</feature>
<dbReference type="PANTHER" id="PTHR22012">
    <property type="entry name" value="FIBROUS SHEATH INTERACTING PROTEIN 1"/>
    <property type="match status" value="1"/>
</dbReference>
<accession>A0A7R9J6U5</accession>
<keyword evidence="3" id="KW-0175">Coiled coil</keyword>
<dbReference type="PANTHER" id="PTHR22012:SF2">
    <property type="entry name" value="FIBROUS SHEATH-INTERACTING PROTEIN 1"/>
    <property type="match status" value="1"/>
</dbReference>
<evidence type="ECO:0000256" key="4">
    <source>
        <dbReference type="SAM" id="MobiDB-lite"/>
    </source>
</evidence>
<feature type="region of interest" description="Disordered" evidence="4">
    <location>
        <begin position="104"/>
        <end position="144"/>
    </location>
</feature>
<evidence type="ECO:0000256" key="3">
    <source>
        <dbReference type="ARBA" id="ARBA00023054"/>
    </source>
</evidence>
<dbReference type="PRINTS" id="PR02075">
    <property type="entry name" value="FIBSHEATHIP1"/>
</dbReference>
<sequence length="608" mass="68438">MLNDNLQPMKILQEELQPTLLTVAWKFLLRGQLGDQNQKLKEFLMECRLMPHSFVKCSAFATSLVQNPMKFSTISLHKGLVVAEDEKNGVDDEEQWISGEELCTEGSSDEDDTTLRAKRRGGAKNHRKPHKGGKRLHKLPPKLLEPDRTQEEIKALEPTPQFLAPADISSAETSPTPARKLEEVVDSPLQCSSDACDLFTKKEAEELEISWRPKRGSIKLPNLTPEVADSGSELSVNVNNDSDEVSADNVLRSDITSENSSDSDNECEVAADWFDVNRAVRTIKLDSQEENFLDNSDSNLKRAFLKMKILDALLQAAENMEREAEQETLKSQLFVRQELEQLEDSQPESLVGELAKNSDSFFKLCPYSLEKNGTKEECSIKFSQFDVVGKLYDDKLNVSSKDEHKGFIEIHEEKGIPNFEIEFNIKENMSPDKTPAKTENKDKIEVSKKKPTHFVLRNIKLAASGMGKLAITDKEKQQLERLMHDIDTDCNEKIGNAAQELGFKMDTHSQSTIQQIELQLKSLQADTSVRDIITLHPDETDSLEAKIDSNLEDARIKQRLQEIDKNLALLVVCSTQAGVAKLFDLGIYSREGKSFAIYYGNIAFIGEN</sequence>
<organism evidence="5">
    <name type="scientific">Timema californicum</name>
    <name type="common">California timema</name>
    <name type="synonym">Walking stick</name>
    <dbReference type="NCBI Taxonomy" id="61474"/>
    <lineage>
        <taxon>Eukaryota</taxon>
        <taxon>Metazoa</taxon>
        <taxon>Ecdysozoa</taxon>
        <taxon>Arthropoda</taxon>
        <taxon>Hexapoda</taxon>
        <taxon>Insecta</taxon>
        <taxon>Pterygota</taxon>
        <taxon>Neoptera</taxon>
        <taxon>Polyneoptera</taxon>
        <taxon>Phasmatodea</taxon>
        <taxon>Timematodea</taxon>
        <taxon>Timematoidea</taxon>
        <taxon>Timematidae</taxon>
        <taxon>Timema</taxon>
    </lineage>
</organism>
<evidence type="ECO:0000256" key="2">
    <source>
        <dbReference type="ARBA" id="ARBA00019480"/>
    </source>
</evidence>
<dbReference type="Pfam" id="PF15554">
    <property type="entry name" value="FSIP1"/>
    <property type="match status" value="1"/>
</dbReference>
<gene>
    <name evidence="5" type="ORF">TCMB3V08_LOCUS6400</name>
</gene>
<protein>
    <recommendedName>
        <fullName evidence="2">Fibrous sheath-interacting protein 1</fullName>
    </recommendedName>
</protein>
<dbReference type="AlphaFoldDB" id="A0A7R9J6U5"/>